<evidence type="ECO:0000256" key="1">
    <source>
        <dbReference type="SAM" id="Phobius"/>
    </source>
</evidence>
<feature type="transmembrane region" description="Helical" evidence="1">
    <location>
        <begin position="60"/>
        <end position="81"/>
    </location>
</feature>
<accession>A0AAV5LSG2</accession>
<protein>
    <submittedName>
        <fullName evidence="2">Uncharacterized protein</fullName>
    </submittedName>
</protein>
<organism evidence="2 3">
    <name type="scientific">Rubroshorea leprosula</name>
    <dbReference type="NCBI Taxonomy" id="152421"/>
    <lineage>
        <taxon>Eukaryota</taxon>
        <taxon>Viridiplantae</taxon>
        <taxon>Streptophyta</taxon>
        <taxon>Embryophyta</taxon>
        <taxon>Tracheophyta</taxon>
        <taxon>Spermatophyta</taxon>
        <taxon>Magnoliopsida</taxon>
        <taxon>eudicotyledons</taxon>
        <taxon>Gunneridae</taxon>
        <taxon>Pentapetalae</taxon>
        <taxon>rosids</taxon>
        <taxon>malvids</taxon>
        <taxon>Malvales</taxon>
        <taxon>Dipterocarpaceae</taxon>
        <taxon>Rubroshorea</taxon>
    </lineage>
</organism>
<gene>
    <name evidence="2" type="ORF">SLEP1_g47740</name>
</gene>
<proteinExistence type="predicted"/>
<name>A0AAV5LSG2_9ROSI</name>
<keyword evidence="1" id="KW-1133">Transmembrane helix</keyword>
<dbReference type="EMBL" id="BPVZ01000138">
    <property type="protein sequence ID" value="GKV40064.1"/>
    <property type="molecule type" value="Genomic_DNA"/>
</dbReference>
<feature type="transmembrane region" description="Helical" evidence="1">
    <location>
        <begin position="18"/>
        <end position="40"/>
    </location>
</feature>
<dbReference type="Proteomes" id="UP001054252">
    <property type="component" value="Unassembled WGS sequence"/>
</dbReference>
<keyword evidence="3" id="KW-1185">Reference proteome</keyword>
<keyword evidence="1" id="KW-0472">Membrane</keyword>
<keyword evidence="1" id="KW-0812">Transmembrane</keyword>
<sequence length="87" mass="9303">MKEVSKPGQCTEHCEPQVLAAIGVVAIRIAVAFLLVRALVVPIALKGPASHLPLDVRELFLFLAVALLSRSVACIESISIVRGKTEE</sequence>
<dbReference type="AlphaFoldDB" id="A0AAV5LSG2"/>
<reference evidence="2 3" key="1">
    <citation type="journal article" date="2021" name="Commun. Biol.">
        <title>The genome of Shorea leprosula (Dipterocarpaceae) highlights the ecological relevance of drought in aseasonal tropical rainforests.</title>
        <authorList>
            <person name="Ng K.K.S."/>
            <person name="Kobayashi M.J."/>
            <person name="Fawcett J.A."/>
            <person name="Hatakeyama M."/>
            <person name="Paape T."/>
            <person name="Ng C.H."/>
            <person name="Ang C.C."/>
            <person name="Tnah L.H."/>
            <person name="Lee C.T."/>
            <person name="Nishiyama T."/>
            <person name="Sese J."/>
            <person name="O'Brien M.J."/>
            <person name="Copetti D."/>
            <person name="Mohd Noor M.I."/>
            <person name="Ong R.C."/>
            <person name="Putra M."/>
            <person name="Sireger I.Z."/>
            <person name="Indrioko S."/>
            <person name="Kosugi Y."/>
            <person name="Izuno A."/>
            <person name="Isagi Y."/>
            <person name="Lee S.L."/>
            <person name="Shimizu K.K."/>
        </authorList>
    </citation>
    <scope>NUCLEOTIDE SEQUENCE [LARGE SCALE GENOMIC DNA]</scope>
    <source>
        <strain evidence="2">214</strain>
    </source>
</reference>
<evidence type="ECO:0000313" key="2">
    <source>
        <dbReference type="EMBL" id="GKV40064.1"/>
    </source>
</evidence>
<evidence type="ECO:0000313" key="3">
    <source>
        <dbReference type="Proteomes" id="UP001054252"/>
    </source>
</evidence>
<comment type="caution">
    <text evidence="2">The sequence shown here is derived from an EMBL/GenBank/DDBJ whole genome shotgun (WGS) entry which is preliminary data.</text>
</comment>